<dbReference type="AlphaFoldDB" id="A0A8H5WNQ0"/>
<keyword evidence="1" id="KW-0560">Oxidoreductase</keyword>
<dbReference type="Proteomes" id="UP000572754">
    <property type="component" value="Unassembled WGS sequence"/>
</dbReference>
<evidence type="ECO:0000313" key="1">
    <source>
        <dbReference type="EMBL" id="KAF5666586.1"/>
    </source>
</evidence>
<dbReference type="PANTHER" id="PTHR31630">
    <property type="entry name" value="PHYTANOYL-COA DIOXYGENASE-RELATED-RELATED"/>
    <property type="match status" value="1"/>
</dbReference>
<dbReference type="Gene3D" id="2.60.120.330">
    <property type="entry name" value="B-lactam Antibiotic, Isopenicillin N Synthase, Chain"/>
    <property type="match status" value="1"/>
</dbReference>
<dbReference type="EMBL" id="JAAQPE010000367">
    <property type="protein sequence ID" value="KAF5666586.1"/>
    <property type="molecule type" value="Genomic_DNA"/>
</dbReference>
<name>A0A8H5WNQ0_FUSCI</name>
<reference evidence="1 2" key="2">
    <citation type="submission" date="2020-05" db="EMBL/GenBank/DDBJ databases">
        <title>Identification and distribution of gene clusters putatively required for synthesis of sphingolipid metabolism inhibitors in phylogenetically diverse species of the filamentous fungus Fusarium.</title>
        <authorList>
            <person name="Kim H.-S."/>
            <person name="Busman M."/>
            <person name="Brown D.W."/>
            <person name="Divon H."/>
            <person name="Uhlig S."/>
            <person name="Proctor R.H."/>
        </authorList>
    </citation>
    <scope>NUCLEOTIDE SEQUENCE [LARGE SCALE GENOMIC DNA]</scope>
    <source>
        <strain evidence="1 2">NRRL 25331</strain>
    </source>
</reference>
<keyword evidence="1" id="KW-0223">Dioxygenase</keyword>
<organism evidence="1 2">
    <name type="scientific">Fusarium circinatum</name>
    <name type="common">Pitch canker fungus</name>
    <name type="synonym">Gibberella circinata</name>
    <dbReference type="NCBI Taxonomy" id="48490"/>
    <lineage>
        <taxon>Eukaryota</taxon>
        <taxon>Fungi</taxon>
        <taxon>Dikarya</taxon>
        <taxon>Ascomycota</taxon>
        <taxon>Pezizomycotina</taxon>
        <taxon>Sordariomycetes</taxon>
        <taxon>Hypocreomycetidae</taxon>
        <taxon>Hypocreales</taxon>
        <taxon>Nectriaceae</taxon>
        <taxon>Fusarium</taxon>
        <taxon>Fusarium fujikuroi species complex</taxon>
    </lineage>
</organism>
<comment type="caution">
    <text evidence="1">The sequence shown here is derived from an EMBL/GenBank/DDBJ whole genome shotgun (WGS) entry which is preliminary data.</text>
</comment>
<protein>
    <submittedName>
        <fullName evidence="1">Phytanoyl dioxygenase</fullName>
    </submittedName>
</protein>
<dbReference type="PANTHER" id="PTHR31630:SF7">
    <property type="entry name" value="PHYTANOYL-COA DIOXYGENASE"/>
    <property type="match status" value="1"/>
</dbReference>
<evidence type="ECO:0000313" key="2">
    <source>
        <dbReference type="Proteomes" id="UP000572754"/>
    </source>
</evidence>
<keyword evidence="2" id="KW-1185">Reference proteome</keyword>
<dbReference type="GO" id="GO:0051213">
    <property type="term" value="F:dioxygenase activity"/>
    <property type="evidence" value="ECO:0007669"/>
    <property type="project" value="UniProtKB-KW"/>
</dbReference>
<dbReference type="SUPFAM" id="SSF51197">
    <property type="entry name" value="Clavaminate synthase-like"/>
    <property type="match status" value="1"/>
</dbReference>
<dbReference type="InterPro" id="IPR027443">
    <property type="entry name" value="IPNS-like_sf"/>
</dbReference>
<proteinExistence type="predicted"/>
<gene>
    <name evidence="1" type="ORF">FCIRC_10118</name>
</gene>
<accession>A0A8H5WNQ0</accession>
<reference evidence="2" key="1">
    <citation type="journal article" date="2020" name="BMC Genomics">
        <title>Correction to: Identification and distribution of gene clusters required for synthesis of sphingolipid metabolism inhibitors in diverse species of the filamentous fungus Fusarium.</title>
        <authorList>
            <person name="Kim H.S."/>
            <person name="Lohmar J.M."/>
            <person name="Busman M."/>
            <person name="Brown D.W."/>
            <person name="Naumann T.A."/>
            <person name="Divon H.H."/>
            <person name="Lysoe E."/>
            <person name="Uhlig S."/>
            <person name="Proctor R.H."/>
        </authorList>
    </citation>
    <scope>NUCLEOTIDE SEQUENCE [LARGE SCALE GENOMIC DNA]</scope>
    <source>
        <strain evidence="2">NRRL 25331</strain>
    </source>
</reference>
<sequence length="311" mass="34939">MVVNTEPAGYQATSALKFTEPTSNKPIQAKPSGPNKLFANPGTIFGDWRDDLYRDGFAVIKGAIPLERAEKYGDEMLSYLETFNGGMGFKRVYDTKDLIVSFDAVNTSFPNRKDVKVNKPWPHQDQDPENPGFRCLQGLVNIFPNGDKDGGLIVCKGAHLLSEEFHKDFKDEPNKIWAWTHEWYGFTAEGMEWLKNKGCEWQKVNAGPGDLIVWDSRTPHYNVSPEGTQPRFCTYTCYMPAADAAQEDLKRKKAAFENLQGTTHWPNAMHVGGISVLRNGEPCPYNTNKPRKAPELTNRGFLLTGIPYITA</sequence>